<evidence type="ECO:0000313" key="2">
    <source>
        <dbReference type="Proteomes" id="UP000631114"/>
    </source>
</evidence>
<evidence type="ECO:0000313" key="1">
    <source>
        <dbReference type="EMBL" id="KAF9624885.1"/>
    </source>
</evidence>
<accession>A0A835IW35</accession>
<dbReference type="Proteomes" id="UP000631114">
    <property type="component" value="Unassembled WGS sequence"/>
</dbReference>
<comment type="caution">
    <text evidence="1">The sequence shown here is derived from an EMBL/GenBank/DDBJ whole genome shotgun (WGS) entry which is preliminary data.</text>
</comment>
<dbReference type="SUPFAM" id="SSF47954">
    <property type="entry name" value="Cyclin-like"/>
    <property type="match status" value="1"/>
</dbReference>
<keyword evidence="2" id="KW-1185">Reference proteome</keyword>
<proteinExistence type="predicted"/>
<dbReference type="Gene3D" id="1.10.472.10">
    <property type="entry name" value="Cyclin-like"/>
    <property type="match status" value="1"/>
</dbReference>
<dbReference type="EMBL" id="JADFTS010000001">
    <property type="protein sequence ID" value="KAF9624885.1"/>
    <property type="molecule type" value="Genomic_DNA"/>
</dbReference>
<dbReference type="AlphaFoldDB" id="A0A835IW35"/>
<reference evidence="1 2" key="1">
    <citation type="submission" date="2020-10" db="EMBL/GenBank/DDBJ databases">
        <title>The Coptis chinensis genome and diversification of protoberbering-type alkaloids.</title>
        <authorList>
            <person name="Wang B."/>
            <person name="Shu S."/>
            <person name="Song C."/>
            <person name="Liu Y."/>
        </authorList>
    </citation>
    <scope>NUCLEOTIDE SEQUENCE [LARGE SCALE GENOMIC DNA]</scope>
    <source>
        <strain evidence="1">HL-2020</strain>
        <tissue evidence="1">Leaf</tissue>
    </source>
</reference>
<sequence>MNKKDLIWPLRSGSGSGENISPPFPFPLLFTKRPQLTIATAMVLCHRFYLRQSHAKSDWQVRHTQGIHNVEGEKNHEAYISEELFDAHLTPSGWQQELDELCGAALGFIVSEAITNTWYYNDSRFLGKLY</sequence>
<gene>
    <name evidence="1" type="ORF">IFM89_015439</name>
</gene>
<organism evidence="1 2">
    <name type="scientific">Coptis chinensis</name>
    <dbReference type="NCBI Taxonomy" id="261450"/>
    <lineage>
        <taxon>Eukaryota</taxon>
        <taxon>Viridiplantae</taxon>
        <taxon>Streptophyta</taxon>
        <taxon>Embryophyta</taxon>
        <taxon>Tracheophyta</taxon>
        <taxon>Spermatophyta</taxon>
        <taxon>Magnoliopsida</taxon>
        <taxon>Ranunculales</taxon>
        <taxon>Ranunculaceae</taxon>
        <taxon>Coptidoideae</taxon>
        <taxon>Coptis</taxon>
    </lineage>
</organism>
<dbReference type="InterPro" id="IPR036915">
    <property type="entry name" value="Cyclin-like_sf"/>
</dbReference>
<dbReference type="OrthoDB" id="496981at2759"/>
<protein>
    <submittedName>
        <fullName evidence="1">Uncharacterized protein</fullName>
    </submittedName>
</protein>
<name>A0A835IW35_9MAGN</name>